<organism evidence="2 3">
    <name type="scientific">Candidatus Methanoperedens nitratireducens</name>
    <dbReference type="NCBI Taxonomy" id="1392998"/>
    <lineage>
        <taxon>Archaea</taxon>
        <taxon>Methanobacteriati</taxon>
        <taxon>Methanobacteriota</taxon>
        <taxon>Stenosarchaea group</taxon>
        <taxon>Methanomicrobia</taxon>
        <taxon>Methanosarcinales</taxon>
        <taxon>ANME-2 cluster</taxon>
        <taxon>Candidatus Methanoperedentaceae</taxon>
        <taxon>Candidatus Methanoperedens</taxon>
    </lineage>
</organism>
<protein>
    <submittedName>
        <fullName evidence="2">Uncharacterized protein</fullName>
    </submittedName>
</protein>
<dbReference type="Proteomes" id="UP000218615">
    <property type="component" value="Unassembled WGS sequence"/>
</dbReference>
<accession>A0A284VUG9</accession>
<feature type="compositionally biased region" description="Polar residues" evidence="1">
    <location>
        <begin position="26"/>
        <end position="38"/>
    </location>
</feature>
<evidence type="ECO:0000313" key="2">
    <source>
        <dbReference type="EMBL" id="SNQ62823.1"/>
    </source>
</evidence>
<sequence>MMLSDWIVLLGFERILRNTVRERNKTMQGLQNDDTATEFTKDSRRSITT</sequence>
<reference evidence="3" key="1">
    <citation type="submission" date="2017-06" db="EMBL/GenBank/DDBJ databases">
        <authorList>
            <person name="Cremers G."/>
        </authorList>
    </citation>
    <scope>NUCLEOTIDE SEQUENCE [LARGE SCALE GENOMIC DNA]</scope>
</reference>
<dbReference type="EMBL" id="FZMP01000241">
    <property type="protein sequence ID" value="SNQ62823.1"/>
    <property type="molecule type" value="Genomic_DNA"/>
</dbReference>
<feature type="region of interest" description="Disordered" evidence="1">
    <location>
        <begin position="26"/>
        <end position="49"/>
    </location>
</feature>
<evidence type="ECO:0000256" key="1">
    <source>
        <dbReference type="SAM" id="MobiDB-lite"/>
    </source>
</evidence>
<evidence type="ECO:0000313" key="3">
    <source>
        <dbReference type="Proteomes" id="UP000218615"/>
    </source>
</evidence>
<feature type="compositionally biased region" description="Basic and acidic residues" evidence="1">
    <location>
        <begin position="39"/>
        <end position="49"/>
    </location>
</feature>
<proteinExistence type="predicted"/>
<gene>
    <name evidence="2" type="ORF">MNV_900002</name>
</gene>
<keyword evidence="3" id="KW-1185">Reference proteome</keyword>
<name>A0A284VUG9_9EURY</name>
<dbReference type="AlphaFoldDB" id="A0A284VUG9"/>